<protein>
    <submittedName>
        <fullName evidence="1">Uncharacterized protein</fullName>
    </submittedName>
</protein>
<reference evidence="1" key="1">
    <citation type="submission" date="2018-05" db="EMBL/GenBank/DDBJ databases">
        <authorList>
            <person name="Lanie J.A."/>
            <person name="Ng W.-L."/>
            <person name="Kazmierczak K.M."/>
            <person name="Andrzejewski T.M."/>
            <person name="Davidsen T.M."/>
            <person name="Wayne K.J."/>
            <person name="Tettelin H."/>
            <person name="Glass J.I."/>
            <person name="Rusch D."/>
            <person name="Podicherti R."/>
            <person name="Tsui H.-C.T."/>
            <person name="Winkler M.E."/>
        </authorList>
    </citation>
    <scope>NUCLEOTIDE SEQUENCE</scope>
</reference>
<organism evidence="1">
    <name type="scientific">marine metagenome</name>
    <dbReference type="NCBI Taxonomy" id="408172"/>
    <lineage>
        <taxon>unclassified sequences</taxon>
        <taxon>metagenomes</taxon>
        <taxon>ecological metagenomes</taxon>
    </lineage>
</organism>
<dbReference type="AlphaFoldDB" id="A0A382UP29"/>
<proteinExistence type="predicted"/>
<accession>A0A382UP29</accession>
<name>A0A382UP29_9ZZZZ</name>
<sequence length="33" mass="4110">MINYIYNQIYSLHVLMCREKVTNITKITGWWYN</sequence>
<evidence type="ECO:0000313" key="1">
    <source>
        <dbReference type="EMBL" id="SVD35952.1"/>
    </source>
</evidence>
<gene>
    <name evidence="1" type="ORF">METZ01_LOCUS388806</name>
</gene>
<feature type="non-terminal residue" evidence="1">
    <location>
        <position position="33"/>
    </location>
</feature>
<dbReference type="EMBL" id="UINC01145676">
    <property type="protein sequence ID" value="SVD35952.1"/>
    <property type="molecule type" value="Genomic_DNA"/>
</dbReference>